<organism evidence="1 2">
    <name type="scientific">Aquimarina litoralis</name>
    <dbReference type="NCBI Taxonomy" id="584605"/>
    <lineage>
        <taxon>Bacteria</taxon>
        <taxon>Pseudomonadati</taxon>
        <taxon>Bacteroidota</taxon>
        <taxon>Flavobacteriia</taxon>
        <taxon>Flavobacteriales</taxon>
        <taxon>Flavobacteriaceae</taxon>
        <taxon>Aquimarina</taxon>
    </lineage>
</organism>
<dbReference type="EMBL" id="BAAAGE010000003">
    <property type="protein sequence ID" value="GAA0727883.1"/>
    <property type="molecule type" value="Genomic_DNA"/>
</dbReference>
<evidence type="ECO:0000313" key="2">
    <source>
        <dbReference type="Proteomes" id="UP001501758"/>
    </source>
</evidence>
<keyword evidence="2" id="KW-1185">Reference proteome</keyword>
<accession>A0ABN1J3R9</accession>
<dbReference type="Proteomes" id="UP001501758">
    <property type="component" value="Unassembled WGS sequence"/>
</dbReference>
<sequence length="440" mass="52058">MVVFKDKNQKNYGVKSFFVDSNDIVTDLEILYFTKKPDILSYHYRDNIVSLLVQTHRFVNNVGGNNNRQISGYSKKLYTISLIDMNISNKEVKKLDLVDDQVDLVDAYYRLDDQTLAIEIQEENLKIKKIKNSTLIDSISIQFKKNDSLLVKEMFTESFQFVRTNEYVKNGSISDAKFYYEKQKLYYTNYNKKDKKIITATISLQKDVDPIINEIQLSPRYSFKWTAMATYVYEDHLFLFCRNSKDMYLDVINFITGKSVHKANFMSAYSSVLDPKKINSLNSKLSYYLNKPTITVNKTRERNMLIRFDYVKSDKYYYNDNWWFHHQFMMQHQNVTFPPTTVPNRFGPNEPYINEDGIPDIIKKKDLSLEIILDPSYNILENVDSKTIYKKIETEKFIKQIKKINGAKFLTSSFTENFIRYLFYSKTFKTFVLKTSTYPK</sequence>
<proteinExistence type="predicted"/>
<evidence type="ECO:0000313" key="1">
    <source>
        <dbReference type="EMBL" id="GAA0727883.1"/>
    </source>
</evidence>
<comment type="caution">
    <text evidence="1">The sequence shown here is derived from an EMBL/GenBank/DDBJ whole genome shotgun (WGS) entry which is preliminary data.</text>
</comment>
<protein>
    <submittedName>
        <fullName evidence="1">Uncharacterized protein</fullName>
    </submittedName>
</protein>
<name>A0ABN1J3R9_9FLAO</name>
<gene>
    <name evidence="1" type="ORF">GCM10009430_36430</name>
</gene>
<reference evidence="1 2" key="1">
    <citation type="journal article" date="2019" name="Int. J. Syst. Evol. Microbiol.">
        <title>The Global Catalogue of Microorganisms (GCM) 10K type strain sequencing project: providing services to taxonomists for standard genome sequencing and annotation.</title>
        <authorList>
            <consortium name="The Broad Institute Genomics Platform"/>
            <consortium name="The Broad Institute Genome Sequencing Center for Infectious Disease"/>
            <person name="Wu L."/>
            <person name="Ma J."/>
        </authorList>
    </citation>
    <scope>NUCLEOTIDE SEQUENCE [LARGE SCALE GENOMIC DNA]</scope>
    <source>
        <strain evidence="1 2">JCM 15974</strain>
    </source>
</reference>